<evidence type="ECO:0000313" key="1">
    <source>
        <dbReference type="EMBL" id="GMN28829.1"/>
    </source>
</evidence>
<dbReference type="AlphaFoldDB" id="A0AA87Z2T8"/>
<proteinExistence type="predicted"/>
<sequence>MGRLLGVEVIVGLGGLRFSKMEEGKDRGFNGTFRDVVVIFLSTAFQVLSLIIRMVFQLSGLVVCLSDLDLDDSLVLLDLWLYRVFGDLYDVRSWLPVDRQFPSLVGALLSRAWYMLVSGVSKYIPVFGPQTYAFPTVRQLFVSMVEGYDRTIVESLHCIVQFVTLH</sequence>
<keyword evidence="2" id="KW-1185">Reference proteome</keyword>
<protein>
    <submittedName>
        <fullName evidence="1">Uncharacterized protein</fullName>
    </submittedName>
</protein>
<comment type="caution">
    <text evidence="1">The sequence shown here is derived from an EMBL/GenBank/DDBJ whole genome shotgun (WGS) entry which is preliminary data.</text>
</comment>
<gene>
    <name evidence="1" type="ORF">TIFTF001_002192</name>
</gene>
<evidence type="ECO:0000313" key="2">
    <source>
        <dbReference type="Proteomes" id="UP001187192"/>
    </source>
</evidence>
<reference evidence="1" key="1">
    <citation type="submission" date="2023-07" db="EMBL/GenBank/DDBJ databases">
        <title>draft genome sequence of fig (Ficus carica).</title>
        <authorList>
            <person name="Takahashi T."/>
            <person name="Nishimura K."/>
        </authorList>
    </citation>
    <scope>NUCLEOTIDE SEQUENCE</scope>
</reference>
<dbReference type="Proteomes" id="UP001187192">
    <property type="component" value="Unassembled WGS sequence"/>
</dbReference>
<organism evidence="1 2">
    <name type="scientific">Ficus carica</name>
    <name type="common">Common fig</name>
    <dbReference type="NCBI Taxonomy" id="3494"/>
    <lineage>
        <taxon>Eukaryota</taxon>
        <taxon>Viridiplantae</taxon>
        <taxon>Streptophyta</taxon>
        <taxon>Embryophyta</taxon>
        <taxon>Tracheophyta</taxon>
        <taxon>Spermatophyta</taxon>
        <taxon>Magnoliopsida</taxon>
        <taxon>eudicotyledons</taxon>
        <taxon>Gunneridae</taxon>
        <taxon>Pentapetalae</taxon>
        <taxon>rosids</taxon>
        <taxon>fabids</taxon>
        <taxon>Rosales</taxon>
        <taxon>Moraceae</taxon>
        <taxon>Ficeae</taxon>
        <taxon>Ficus</taxon>
    </lineage>
</organism>
<name>A0AA87Z2T8_FICCA</name>
<accession>A0AA87Z2T8</accession>
<dbReference type="EMBL" id="BTGU01000002">
    <property type="protein sequence ID" value="GMN28829.1"/>
    <property type="molecule type" value="Genomic_DNA"/>
</dbReference>